<evidence type="ECO:0000313" key="3">
    <source>
        <dbReference type="EMBL" id="CCE88555.1"/>
    </source>
</evidence>
<dbReference type="PRINTS" id="PR02070">
    <property type="entry name" value="NGLYCOSEOS1"/>
</dbReference>
<dbReference type="InterPro" id="IPR021100">
    <property type="entry name" value="N-glycosylation_EOS1"/>
</dbReference>
<evidence type="ECO:0000313" key="4">
    <source>
        <dbReference type="Proteomes" id="UP000005222"/>
    </source>
</evidence>
<accession>G8YMF9</accession>
<proteinExistence type="predicted"/>
<keyword evidence="2" id="KW-0472">Membrane</keyword>
<dbReference type="HOGENOM" id="CLU_043059_0_0_1"/>
<dbReference type="InParanoid" id="G8YMF9"/>
<dbReference type="GO" id="GO:0006487">
    <property type="term" value="P:protein N-linked glycosylation"/>
    <property type="evidence" value="ECO:0007669"/>
    <property type="project" value="TreeGrafter"/>
</dbReference>
<dbReference type="FunCoup" id="G8YMF9">
    <property type="interactions" value="27"/>
</dbReference>
<feature type="transmembrane region" description="Helical" evidence="2">
    <location>
        <begin position="275"/>
        <end position="291"/>
    </location>
</feature>
<protein>
    <submittedName>
        <fullName evidence="3">Piso0_001323 protein</fullName>
    </submittedName>
</protein>
<evidence type="ECO:0000256" key="2">
    <source>
        <dbReference type="SAM" id="Phobius"/>
    </source>
</evidence>
<dbReference type="OrthoDB" id="2139606at2759"/>
<keyword evidence="2" id="KW-0812">Transmembrane</keyword>
<dbReference type="AlphaFoldDB" id="G8YMF9"/>
<feature type="compositionally biased region" description="Polar residues" evidence="1">
    <location>
        <begin position="92"/>
        <end position="104"/>
    </location>
</feature>
<dbReference type="Proteomes" id="UP000005222">
    <property type="component" value="Chromosome F"/>
</dbReference>
<dbReference type="STRING" id="559304.G8YMF9"/>
<dbReference type="Pfam" id="PF12326">
    <property type="entry name" value="EOS1"/>
    <property type="match status" value="1"/>
</dbReference>
<dbReference type="eggNOG" id="ENOG502QTWB">
    <property type="taxonomic scope" value="Eukaryota"/>
</dbReference>
<feature type="region of interest" description="Disordered" evidence="1">
    <location>
        <begin position="75"/>
        <end position="110"/>
    </location>
</feature>
<gene>
    <name evidence="3" type="primary">Piso0_001323</name>
    <name evidence="3" type="ORF">GNLVRS01_PISO0F03965g</name>
</gene>
<feature type="transmembrane region" description="Helical" evidence="2">
    <location>
        <begin position="211"/>
        <end position="232"/>
    </location>
</feature>
<keyword evidence="2" id="KW-1133">Transmembrane helix</keyword>
<organism evidence="3 4">
    <name type="scientific">Pichia sorbitophila (strain ATCC MYA-4447 / BCRC 22081 / CBS 7064 / NBRC 10061 / NRRL Y-12695)</name>
    <name type="common">Hybrid yeast</name>
    <dbReference type="NCBI Taxonomy" id="559304"/>
    <lineage>
        <taxon>Eukaryota</taxon>
        <taxon>Fungi</taxon>
        <taxon>Dikarya</taxon>
        <taxon>Ascomycota</taxon>
        <taxon>Saccharomycotina</taxon>
        <taxon>Pichiomycetes</taxon>
        <taxon>Debaryomycetaceae</taxon>
        <taxon>Millerozyma</taxon>
    </lineage>
</organism>
<evidence type="ECO:0000256" key="1">
    <source>
        <dbReference type="SAM" id="MobiDB-lite"/>
    </source>
</evidence>
<name>G8YMF9_PICSO</name>
<dbReference type="OMA" id="SLMIRWI"/>
<dbReference type="GO" id="GO:0034599">
    <property type="term" value="P:cellular response to oxidative stress"/>
    <property type="evidence" value="ECO:0007669"/>
    <property type="project" value="InterPro"/>
</dbReference>
<keyword evidence="4" id="KW-1185">Reference proteome</keyword>
<dbReference type="PANTHER" id="PTHR28147:SF1">
    <property type="entry name" value="N-GLYCOSYLATION PROTEIN EOS1"/>
    <property type="match status" value="1"/>
</dbReference>
<reference evidence="3 4" key="1">
    <citation type="journal article" date="2012" name="G3 (Bethesda)">
        <title>Pichia sorbitophila, an interspecies yeast hybrid reveals early steps of genome resolution following polyploidization.</title>
        <authorList>
            <person name="Leh Louis V."/>
            <person name="Despons L."/>
            <person name="Friedrich A."/>
            <person name="Martin T."/>
            <person name="Durrens P."/>
            <person name="Casaregola S."/>
            <person name="Neuveglise C."/>
            <person name="Fairhead C."/>
            <person name="Marck C."/>
            <person name="Cruz J.A."/>
            <person name="Straub M.L."/>
            <person name="Kugler V."/>
            <person name="Sacerdot C."/>
            <person name="Uzunov Z."/>
            <person name="Thierry A."/>
            <person name="Weiss S."/>
            <person name="Bleykasten C."/>
            <person name="De Montigny J."/>
            <person name="Jacques N."/>
            <person name="Jung P."/>
            <person name="Lemaire M."/>
            <person name="Mallet S."/>
            <person name="Morel G."/>
            <person name="Richard G.F."/>
            <person name="Sarkar A."/>
            <person name="Savel G."/>
            <person name="Schacherer J."/>
            <person name="Seret M.L."/>
            <person name="Talla E."/>
            <person name="Samson G."/>
            <person name="Jubin C."/>
            <person name="Poulain J."/>
            <person name="Vacherie B."/>
            <person name="Barbe V."/>
            <person name="Pelletier E."/>
            <person name="Sherman D.J."/>
            <person name="Westhof E."/>
            <person name="Weissenbach J."/>
            <person name="Baret P.V."/>
            <person name="Wincker P."/>
            <person name="Gaillardin C."/>
            <person name="Dujon B."/>
            <person name="Souciet J.L."/>
        </authorList>
    </citation>
    <scope>NUCLEOTIDE SEQUENCE [LARGE SCALE GENOMIC DNA]</scope>
    <source>
        <strain evidence="4">ATCC MYA-4447 / BCRC 22081 / CBS 7064 / NBRC 10061 / NRRL Y-12695</strain>
    </source>
</reference>
<dbReference type="GO" id="GO:0005789">
    <property type="term" value="C:endoplasmic reticulum membrane"/>
    <property type="evidence" value="ECO:0007669"/>
    <property type="project" value="InterPro"/>
</dbReference>
<feature type="transmembrane region" description="Helical" evidence="2">
    <location>
        <begin position="312"/>
        <end position="335"/>
    </location>
</feature>
<sequence length="351" mass="38978">MTLLESIRDRLRHKLESHQVEEDFSVCPRSSVVSSSSSNSSLTVSTGRSNMVFENGPSFANGVFEMFDPDETVPSYESSQMMYEQQQHRDSTASTSMGSPTLSRSGSGVASSQAASASSVQFNGSFSKTSKTGKKNIIKTLGLKFLNPKEHFALACCRDLSLVPCLIGLFESWKRVFNDTDLQASKQNVFYSLAGKELHHSITSARSSEHFLTGVWCIVAGYLSFSVLDNLMIRWIVTYSTSAAIVRMLSMSLIIMSAEQYLVSTFSAEGYKYGLHIWILISCGLTLCYIGQNFVTSNLDLKRKTRAKFFDFYNIAVFAVVPVGLASFITMIGLLRSLLILRLDIQNKVEY</sequence>
<feature type="compositionally biased region" description="Polar residues" evidence="1">
    <location>
        <begin position="75"/>
        <end position="85"/>
    </location>
</feature>
<feature type="transmembrane region" description="Helical" evidence="2">
    <location>
        <begin position="244"/>
        <end position="263"/>
    </location>
</feature>
<dbReference type="PANTHER" id="PTHR28147">
    <property type="entry name" value="N-GLYCOSYLATION PROTEIN EOS1"/>
    <property type="match status" value="1"/>
</dbReference>
<dbReference type="EMBL" id="FO082054">
    <property type="protein sequence ID" value="CCE88555.1"/>
    <property type="molecule type" value="Genomic_DNA"/>
</dbReference>